<protein>
    <submittedName>
        <fullName evidence="2">Uncharacterized protein</fullName>
    </submittedName>
</protein>
<evidence type="ECO:0000256" key="1">
    <source>
        <dbReference type="SAM" id="MobiDB-lite"/>
    </source>
</evidence>
<gene>
    <name evidence="2" type="ORF">IFM46972_05701</name>
</gene>
<feature type="region of interest" description="Disordered" evidence="1">
    <location>
        <begin position="1"/>
        <end position="80"/>
    </location>
</feature>
<sequence length="139" mass="13591">QGLANRRAQLAGCTGGESSRRSDSRRAGGSGLRSHNGRSGLLATASRARGRGGGQGGRAWWVRDAGSPGSGDGDRVGGGLGLAGSGGGGLCPWGNGDNRGSLARSGSGSVSHGVEVVVGVVFVVVVVSHGVEVVGSSLW</sequence>
<accession>A0A8H3NSD2</accession>
<evidence type="ECO:0000313" key="3">
    <source>
        <dbReference type="Proteomes" id="UP000465221"/>
    </source>
</evidence>
<comment type="caution">
    <text evidence="2">The sequence shown here is derived from an EMBL/GenBank/DDBJ whole genome shotgun (WGS) entry which is preliminary data.</text>
</comment>
<feature type="compositionally biased region" description="Gly residues" evidence="1">
    <location>
        <begin position="68"/>
        <end position="80"/>
    </location>
</feature>
<name>A0A8H3NSD2_9EURO</name>
<dbReference type="EMBL" id="BLKC01000036">
    <property type="protein sequence ID" value="GFF38902.1"/>
    <property type="molecule type" value="Genomic_DNA"/>
</dbReference>
<organism evidence="2 3">
    <name type="scientific">Aspergillus udagawae</name>
    <dbReference type="NCBI Taxonomy" id="91492"/>
    <lineage>
        <taxon>Eukaryota</taxon>
        <taxon>Fungi</taxon>
        <taxon>Dikarya</taxon>
        <taxon>Ascomycota</taxon>
        <taxon>Pezizomycotina</taxon>
        <taxon>Eurotiomycetes</taxon>
        <taxon>Eurotiomycetidae</taxon>
        <taxon>Eurotiales</taxon>
        <taxon>Aspergillaceae</taxon>
        <taxon>Aspergillus</taxon>
        <taxon>Aspergillus subgen. Fumigati</taxon>
    </lineage>
</organism>
<reference evidence="2 3" key="1">
    <citation type="submission" date="2020-01" db="EMBL/GenBank/DDBJ databases">
        <title>Draft genome sequence of Aspergillus udagawae IFM 46972.</title>
        <authorList>
            <person name="Takahashi H."/>
            <person name="Yaguchi T."/>
        </authorList>
    </citation>
    <scope>NUCLEOTIDE SEQUENCE [LARGE SCALE GENOMIC DNA]</scope>
    <source>
        <strain evidence="2 3">IFM 46972</strain>
    </source>
</reference>
<dbReference type="AlphaFoldDB" id="A0A8H3NSD2"/>
<evidence type="ECO:0000313" key="2">
    <source>
        <dbReference type="EMBL" id="GFF38902.1"/>
    </source>
</evidence>
<feature type="non-terminal residue" evidence="2">
    <location>
        <position position="1"/>
    </location>
</feature>
<dbReference type="Proteomes" id="UP000465221">
    <property type="component" value="Unassembled WGS sequence"/>
</dbReference>
<proteinExistence type="predicted"/>